<feature type="domain" description="Ig-like" evidence="4">
    <location>
        <begin position="90"/>
        <end position="179"/>
    </location>
</feature>
<dbReference type="AlphaFoldDB" id="A0A915NCI4"/>
<keyword evidence="3" id="KW-0393">Immunoglobulin domain</keyword>
<name>A0A915NCI4_9BILA</name>
<dbReference type="InterPro" id="IPR003598">
    <property type="entry name" value="Ig_sub2"/>
</dbReference>
<dbReference type="GO" id="GO:0030424">
    <property type="term" value="C:axon"/>
    <property type="evidence" value="ECO:0007669"/>
    <property type="project" value="TreeGrafter"/>
</dbReference>
<keyword evidence="5" id="KW-1185">Reference proteome</keyword>
<dbReference type="InterPro" id="IPR036179">
    <property type="entry name" value="Ig-like_dom_sf"/>
</dbReference>
<dbReference type="Gene3D" id="2.60.40.10">
    <property type="entry name" value="Immunoglobulins"/>
    <property type="match status" value="4"/>
</dbReference>
<sequence length="317" mass="34831">LDILVAKDDPATLRCEAEGEGVEITWYKDSEPVKVGNGHRLLLPDGSLLLLKVKSGGPDSDAGVYYCVAKNKFGEVRSQEANLRVAMLREEFRINPHSVQALIGNRVTLDCLPPKGFPEPVVSWRKDEREVNTQNNEKYQLLDSGNLIVENAQKSDAGFYQCVASNSVGERISKPARLSVYEKPKFLVEPRNVVAEVNSSVLFECKVAGEPLPTISWKKRDGQMPIGRAYVARDRGGLRIDRVQPQDSGEYICFAKNPLFTFFSGLVSSDGRIQVTNEGRLIIDNIRQIDQGIYVCAAANSAGSTLAKASLSIISDG</sequence>
<dbReference type="Pfam" id="PF07679">
    <property type="entry name" value="I-set"/>
    <property type="match status" value="3"/>
</dbReference>
<proteinExistence type="predicted"/>
<feature type="domain" description="Ig-like" evidence="4">
    <location>
        <begin position="184"/>
        <end position="312"/>
    </location>
</feature>
<dbReference type="SUPFAM" id="SSF48726">
    <property type="entry name" value="Immunoglobulin"/>
    <property type="match status" value="4"/>
</dbReference>
<evidence type="ECO:0000313" key="6">
    <source>
        <dbReference type="WBParaSite" id="scf7180000417046.g870"/>
    </source>
</evidence>
<keyword evidence="1" id="KW-0677">Repeat</keyword>
<dbReference type="FunFam" id="2.60.40.10:FF:000032">
    <property type="entry name" value="palladin isoform X1"/>
    <property type="match status" value="1"/>
</dbReference>
<evidence type="ECO:0000256" key="2">
    <source>
        <dbReference type="ARBA" id="ARBA00023157"/>
    </source>
</evidence>
<dbReference type="InterPro" id="IPR013783">
    <property type="entry name" value="Ig-like_fold"/>
</dbReference>
<dbReference type="PANTHER" id="PTHR10075:SF103">
    <property type="entry name" value="ROUNDABOUT HOMOLOG 4"/>
    <property type="match status" value="1"/>
</dbReference>
<organism evidence="5 6">
    <name type="scientific">Meloidogyne floridensis</name>
    <dbReference type="NCBI Taxonomy" id="298350"/>
    <lineage>
        <taxon>Eukaryota</taxon>
        <taxon>Metazoa</taxon>
        <taxon>Ecdysozoa</taxon>
        <taxon>Nematoda</taxon>
        <taxon>Chromadorea</taxon>
        <taxon>Rhabditida</taxon>
        <taxon>Tylenchina</taxon>
        <taxon>Tylenchomorpha</taxon>
        <taxon>Tylenchoidea</taxon>
        <taxon>Meloidogynidae</taxon>
        <taxon>Meloidogyninae</taxon>
        <taxon>Meloidogyne</taxon>
    </lineage>
</organism>
<keyword evidence="2" id="KW-1015">Disulfide bond</keyword>
<dbReference type="SMART" id="SM00408">
    <property type="entry name" value="IGc2"/>
    <property type="match status" value="3"/>
</dbReference>
<dbReference type="Proteomes" id="UP000887560">
    <property type="component" value="Unplaced"/>
</dbReference>
<dbReference type="SMART" id="SM00409">
    <property type="entry name" value="IG"/>
    <property type="match status" value="3"/>
</dbReference>
<evidence type="ECO:0000256" key="3">
    <source>
        <dbReference type="ARBA" id="ARBA00023319"/>
    </source>
</evidence>
<dbReference type="PROSITE" id="PS50835">
    <property type="entry name" value="IG_LIKE"/>
    <property type="match status" value="3"/>
</dbReference>
<dbReference type="GO" id="GO:0007156">
    <property type="term" value="P:homophilic cell adhesion via plasma membrane adhesion molecules"/>
    <property type="evidence" value="ECO:0007669"/>
    <property type="project" value="TreeGrafter"/>
</dbReference>
<dbReference type="FunFam" id="2.60.40.10:FF:000840">
    <property type="entry name" value="Roundabout guidance receptor 4"/>
    <property type="match status" value="1"/>
</dbReference>
<dbReference type="Pfam" id="PF13927">
    <property type="entry name" value="Ig_3"/>
    <property type="match status" value="1"/>
</dbReference>
<evidence type="ECO:0000259" key="4">
    <source>
        <dbReference type="PROSITE" id="PS50835"/>
    </source>
</evidence>
<dbReference type="GO" id="GO:0098632">
    <property type="term" value="F:cell-cell adhesion mediator activity"/>
    <property type="evidence" value="ECO:0007669"/>
    <property type="project" value="TreeGrafter"/>
</dbReference>
<accession>A0A915NCI4</accession>
<reference evidence="6" key="1">
    <citation type="submission" date="2022-11" db="UniProtKB">
        <authorList>
            <consortium name="WormBaseParasite"/>
        </authorList>
    </citation>
    <scope>IDENTIFICATION</scope>
</reference>
<dbReference type="InterPro" id="IPR007110">
    <property type="entry name" value="Ig-like_dom"/>
</dbReference>
<dbReference type="GO" id="GO:0070593">
    <property type="term" value="P:dendrite self-avoidance"/>
    <property type="evidence" value="ECO:0007669"/>
    <property type="project" value="TreeGrafter"/>
</dbReference>
<dbReference type="WBParaSite" id="scf7180000417046.g870">
    <property type="protein sequence ID" value="scf7180000417046.g870"/>
    <property type="gene ID" value="scf7180000417046.g870"/>
</dbReference>
<dbReference type="InterPro" id="IPR003599">
    <property type="entry name" value="Ig_sub"/>
</dbReference>
<evidence type="ECO:0000313" key="5">
    <source>
        <dbReference type="Proteomes" id="UP000887560"/>
    </source>
</evidence>
<dbReference type="PANTHER" id="PTHR10075">
    <property type="entry name" value="BASIGIN RELATED"/>
    <property type="match status" value="1"/>
</dbReference>
<dbReference type="GO" id="GO:0007411">
    <property type="term" value="P:axon guidance"/>
    <property type="evidence" value="ECO:0007669"/>
    <property type="project" value="TreeGrafter"/>
</dbReference>
<dbReference type="InterPro" id="IPR013098">
    <property type="entry name" value="Ig_I-set"/>
</dbReference>
<dbReference type="GO" id="GO:0005886">
    <property type="term" value="C:plasma membrane"/>
    <property type="evidence" value="ECO:0007669"/>
    <property type="project" value="TreeGrafter"/>
</dbReference>
<protein>
    <submittedName>
        <fullName evidence="6">Ig-like domain-containing protein</fullName>
    </submittedName>
</protein>
<evidence type="ECO:0000256" key="1">
    <source>
        <dbReference type="ARBA" id="ARBA00022737"/>
    </source>
</evidence>
<feature type="domain" description="Ig-like" evidence="4">
    <location>
        <begin position="1"/>
        <end position="84"/>
    </location>
</feature>